<organism evidence="2 3">
    <name type="scientific">Streptomyces polychromogenes</name>
    <dbReference type="NCBI Taxonomy" id="67342"/>
    <lineage>
        <taxon>Bacteria</taxon>
        <taxon>Bacillati</taxon>
        <taxon>Actinomycetota</taxon>
        <taxon>Actinomycetes</taxon>
        <taxon>Kitasatosporales</taxon>
        <taxon>Streptomycetaceae</taxon>
        <taxon>Streptomyces</taxon>
    </lineage>
</organism>
<evidence type="ECO:0000313" key="2">
    <source>
        <dbReference type="EMBL" id="GAA0290263.1"/>
    </source>
</evidence>
<feature type="transmembrane region" description="Helical" evidence="1">
    <location>
        <begin position="49"/>
        <end position="72"/>
    </location>
</feature>
<keyword evidence="1" id="KW-0472">Membrane</keyword>
<proteinExistence type="predicted"/>
<accession>A0ABP3F0S8</accession>
<evidence type="ECO:0000256" key="1">
    <source>
        <dbReference type="SAM" id="Phobius"/>
    </source>
</evidence>
<keyword evidence="3" id="KW-1185">Reference proteome</keyword>
<feature type="transmembrane region" description="Helical" evidence="1">
    <location>
        <begin position="188"/>
        <end position="210"/>
    </location>
</feature>
<keyword evidence="1" id="KW-0812">Transmembrane</keyword>
<keyword evidence="1" id="KW-1133">Transmembrane helix</keyword>
<feature type="transmembrane region" description="Helical" evidence="1">
    <location>
        <begin position="217"/>
        <end position="237"/>
    </location>
</feature>
<evidence type="ECO:0008006" key="4">
    <source>
        <dbReference type="Google" id="ProtNLM"/>
    </source>
</evidence>
<gene>
    <name evidence="2" type="ORF">GCM10010302_31010</name>
</gene>
<evidence type="ECO:0000313" key="3">
    <source>
        <dbReference type="Proteomes" id="UP001501867"/>
    </source>
</evidence>
<feature type="transmembrane region" description="Helical" evidence="1">
    <location>
        <begin position="12"/>
        <end position="33"/>
    </location>
</feature>
<reference evidence="3" key="1">
    <citation type="journal article" date="2019" name="Int. J. Syst. Evol. Microbiol.">
        <title>The Global Catalogue of Microorganisms (GCM) 10K type strain sequencing project: providing services to taxonomists for standard genome sequencing and annotation.</title>
        <authorList>
            <consortium name="The Broad Institute Genomics Platform"/>
            <consortium name="The Broad Institute Genome Sequencing Center for Infectious Disease"/>
            <person name="Wu L."/>
            <person name="Ma J."/>
        </authorList>
    </citation>
    <scope>NUCLEOTIDE SEQUENCE [LARGE SCALE GENOMIC DNA]</scope>
    <source>
        <strain evidence="3">JCM 4505</strain>
    </source>
</reference>
<sequence length="263" mass="28923">MALWMLNHLSTLSLALIVVGGIVALSLLGSVLLRRRYPSLARGEHNEMVGVVLGVFGAIYGIILAFVVVTLWTQLETTQSVVSAEATDLALIVRDARVFPQEAQTRVDQAVSDYVRAVVEESWPRMRQGQGDFDATESQMRAMFDALQAYEPQTAKEQAFYGEMVSRLNDVSSQRRARISTASTQLPVLLQALAYGGALVLIPLTFLYGMKRMRMQLLFVAAVSGLIGFTLLLVIVLDRPFAGDLSVSPAAYTQGALERFWYG</sequence>
<comment type="caution">
    <text evidence="2">The sequence shown here is derived from an EMBL/GenBank/DDBJ whole genome shotgun (WGS) entry which is preliminary data.</text>
</comment>
<protein>
    <recommendedName>
        <fullName evidence="4">DUF4239 domain-containing protein</fullName>
    </recommendedName>
</protein>
<dbReference type="Proteomes" id="UP001501867">
    <property type="component" value="Unassembled WGS sequence"/>
</dbReference>
<dbReference type="InterPro" id="IPR025333">
    <property type="entry name" value="DUF4239"/>
</dbReference>
<name>A0ABP3F0S8_9ACTN</name>
<dbReference type="EMBL" id="BAAABV010000015">
    <property type="protein sequence ID" value="GAA0290263.1"/>
    <property type="molecule type" value="Genomic_DNA"/>
</dbReference>
<dbReference type="Pfam" id="PF14023">
    <property type="entry name" value="Bestrophin-like"/>
    <property type="match status" value="1"/>
</dbReference>
<dbReference type="RefSeq" id="WP_344158655.1">
    <property type="nucleotide sequence ID" value="NZ_BAAABV010000015.1"/>
</dbReference>